<protein>
    <recommendedName>
        <fullName evidence="2">Glycosyltransferase 2-like domain-containing protein</fullName>
    </recommendedName>
</protein>
<dbReference type="AlphaFoldDB" id="X1E7W5"/>
<dbReference type="EMBL" id="BART01021911">
    <property type="protein sequence ID" value="GAH04753.1"/>
    <property type="molecule type" value="Genomic_DNA"/>
</dbReference>
<organism evidence="1">
    <name type="scientific">marine sediment metagenome</name>
    <dbReference type="NCBI Taxonomy" id="412755"/>
    <lineage>
        <taxon>unclassified sequences</taxon>
        <taxon>metagenomes</taxon>
        <taxon>ecological metagenomes</taxon>
    </lineage>
</organism>
<dbReference type="InterPro" id="IPR029044">
    <property type="entry name" value="Nucleotide-diphossugar_trans"/>
</dbReference>
<feature type="non-terminal residue" evidence="1">
    <location>
        <position position="141"/>
    </location>
</feature>
<dbReference type="SUPFAM" id="SSF53448">
    <property type="entry name" value="Nucleotide-diphospho-sugar transferases"/>
    <property type="match status" value="1"/>
</dbReference>
<reference evidence="1" key="1">
    <citation type="journal article" date="2014" name="Front. Microbiol.">
        <title>High frequency of phylogenetically diverse reductive dehalogenase-homologous genes in deep subseafloor sedimentary metagenomes.</title>
        <authorList>
            <person name="Kawai M."/>
            <person name="Futagami T."/>
            <person name="Toyoda A."/>
            <person name="Takaki Y."/>
            <person name="Nishi S."/>
            <person name="Hori S."/>
            <person name="Arai W."/>
            <person name="Tsubouchi T."/>
            <person name="Morono Y."/>
            <person name="Uchiyama I."/>
            <person name="Ito T."/>
            <person name="Fujiyama A."/>
            <person name="Inagaki F."/>
            <person name="Takami H."/>
        </authorList>
    </citation>
    <scope>NUCLEOTIDE SEQUENCE</scope>
    <source>
        <strain evidence="1">Expedition CK06-06</strain>
    </source>
</reference>
<comment type="caution">
    <text evidence="1">The sequence shown here is derived from an EMBL/GenBank/DDBJ whole genome shotgun (WGS) entry which is preliminary data.</text>
</comment>
<gene>
    <name evidence="1" type="ORF">S01H4_40270</name>
</gene>
<accession>X1E7W5</accession>
<sequence>MGGDMLEVTITATRRPELLRQTLESFDKNLLCKIHKKRAIINVDPVGEDIDSRRVVDVCHEFFEEVIWNCPKQAHFPSAFTWVWESVTADWVFNLEDDWELLREVDIEILVRLMVQNSSLAMLRLPQFHACPTYMKTWNRF</sequence>
<proteinExistence type="predicted"/>
<evidence type="ECO:0000313" key="1">
    <source>
        <dbReference type="EMBL" id="GAH04753.1"/>
    </source>
</evidence>
<name>X1E7W5_9ZZZZ</name>
<evidence type="ECO:0008006" key="2">
    <source>
        <dbReference type="Google" id="ProtNLM"/>
    </source>
</evidence>